<evidence type="ECO:0000313" key="2">
    <source>
        <dbReference type="EMBL" id="KAF1916186.1"/>
    </source>
</evidence>
<dbReference type="OrthoDB" id="5371646at2759"/>
<feature type="region of interest" description="Disordered" evidence="1">
    <location>
        <begin position="69"/>
        <end position="139"/>
    </location>
</feature>
<keyword evidence="3" id="KW-1185">Reference proteome</keyword>
<protein>
    <submittedName>
        <fullName evidence="2">Uncharacterized protein</fullName>
    </submittedName>
</protein>
<feature type="compositionally biased region" description="Acidic residues" evidence="1">
    <location>
        <begin position="125"/>
        <end position="139"/>
    </location>
</feature>
<dbReference type="AlphaFoldDB" id="A0A6A5QNA2"/>
<proteinExistence type="predicted"/>
<feature type="compositionally biased region" description="Basic and acidic residues" evidence="1">
    <location>
        <begin position="109"/>
        <end position="124"/>
    </location>
</feature>
<name>A0A6A5QNA2_AMPQU</name>
<organism evidence="2 3">
    <name type="scientific">Ampelomyces quisqualis</name>
    <name type="common">Powdery mildew agent</name>
    <dbReference type="NCBI Taxonomy" id="50730"/>
    <lineage>
        <taxon>Eukaryota</taxon>
        <taxon>Fungi</taxon>
        <taxon>Dikarya</taxon>
        <taxon>Ascomycota</taxon>
        <taxon>Pezizomycotina</taxon>
        <taxon>Dothideomycetes</taxon>
        <taxon>Pleosporomycetidae</taxon>
        <taxon>Pleosporales</taxon>
        <taxon>Pleosporineae</taxon>
        <taxon>Phaeosphaeriaceae</taxon>
        <taxon>Ampelomyces</taxon>
    </lineage>
</organism>
<accession>A0A6A5QNA2</accession>
<gene>
    <name evidence="2" type="ORF">BDU57DRAFT_496516</name>
</gene>
<dbReference type="Proteomes" id="UP000800096">
    <property type="component" value="Unassembled WGS sequence"/>
</dbReference>
<evidence type="ECO:0000256" key="1">
    <source>
        <dbReference type="SAM" id="MobiDB-lite"/>
    </source>
</evidence>
<sequence length="139" mass="15220">MSDTEAAKAKSSWTDKERLTYLFALIDNSNIKFDYNSTPRPAGRSIIACQRMMDRLKSTVKPDLAALTNTAPIQALTPRKPAAPGTPKSTGRKRKANHAEVDATPTKRGRNESAVERAPHGKEEPEGEPDFAVEDEGEV</sequence>
<reference evidence="2" key="1">
    <citation type="journal article" date="2020" name="Stud. Mycol.">
        <title>101 Dothideomycetes genomes: a test case for predicting lifestyles and emergence of pathogens.</title>
        <authorList>
            <person name="Haridas S."/>
            <person name="Albert R."/>
            <person name="Binder M."/>
            <person name="Bloem J."/>
            <person name="Labutti K."/>
            <person name="Salamov A."/>
            <person name="Andreopoulos B."/>
            <person name="Baker S."/>
            <person name="Barry K."/>
            <person name="Bills G."/>
            <person name="Bluhm B."/>
            <person name="Cannon C."/>
            <person name="Castanera R."/>
            <person name="Culley D."/>
            <person name="Daum C."/>
            <person name="Ezra D."/>
            <person name="Gonzalez J."/>
            <person name="Henrissat B."/>
            <person name="Kuo A."/>
            <person name="Liang C."/>
            <person name="Lipzen A."/>
            <person name="Lutzoni F."/>
            <person name="Magnuson J."/>
            <person name="Mondo S."/>
            <person name="Nolan M."/>
            <person name="Ohm R."/>
            <person name="Pangilinan J."/>
            <person name="Park H.-J."/>
            <person name="Ramirez L."/>
            <person name="Alfaro M."/>
            <person name="Sun H."/>
            <person name="Tritt A."/>
            <person name="Yoshinaga Y."/>
            <person name="Zwiers L.-H."/>
            <person name="Turgeon B."/>
            <person name="Goodwin S."/>
            <person name="Spatafora J."/>
            <person name="Crous P."/>
            <person name="Grigoriev I."/>
        </authorList>
    </citation>
    <scope>NUCLEOTIDE SEQUENCE</scope>
    <source>
        <strain evidence="2">HMLAC05119</strain>
    </source>
</reference>
<dbReference type="EMBL" id="ML979135">
    <property type="protein sequence ID" value="KAF1916186.1"/>
    <property type="molecule type" value="Genomic_DNA"/>
</dbReference>
<evidence type="ECO:0000313" key="3">
    <source>
        <dbReference type="Proteomes" id="UP000800096"/>
    </source>
</evidence>